<name>A0A1D8IN83_9GAMM</name>
<accession>A0A1D8IN83</accession>
<keyword evidence="2" id="KW-1185">Reference proteome</keyword>
<dbReference type="EMBL" id="CP017415">
    <property type="protein sequence ID" value="AOU97885.1"/>
    <property type="molecule type" value="Genomic_DNA"/>
</dbReference>
<proteinExistence type="predicted"/>
<protein>
    <submittedName>
        <fullName evidence="1">Uncharacterized protein</fullName>
    </submittedName>
</protein>
<dbReference type="Proteomes" id="UP000095401">
    <property type="component" value="Chromosome"/>
</dbReference>
<gene>
    <name evidence="1" type="ORF">BI364_07830</name>
</gene>
<dbReference type="KEGG" id="aprs:BI364_07830"/>
<sequence>MMGWFGVANRYPAEVYFDLVECFFELGSSRSNGRMQLFRNTIPERGGGLIAPIERGQGRWASRVVRWRQELMRAVIFCDRALTTAVR</sequence>
<reference evidence="2" key="1">
    <citation type="submission" date="2016-09" db="EMBL/GenBank/DDBJ databases">
        <title>Acidihalobacter prosperus F5.</title>
        <authorList>
            <person name="Khaleque H.N."/>
            <person name="Ramsay J.P."/>
            <person name="Kaksonen A.H."/>
            <person name="Boxall N.J."/>
            <person name="Watkin E.L.J."/>
        </authorList>
    </citation>
    <scope>NUCLEOTIDE SEQUENCE [LARGE SCALE GENOMIC DNA]</scope>
    <source>
        <strain evidence="2">F5</strain>
    </source>
</reference>
<evidence type="ECO:0000313" key="2">
    <source>
        <dbReference type="Proteomes" id="UP000095401"/>
    </source>
</evidence>
<dbReference type="AlphaFoldDB" id="A0A1D8IN83"/>
<organism evidence="1 2">
    <name type="scientific">Acidihalobacter yilgarnensis</name>
    <dbReference type="NCBI Taxonomy" id="2819280"/>
    <lineage>
        <taxon>Bacteria</taxon>
        <taxon>Pseudomonadati</taxon>
        <taxon>Pseudomonadota</taxon>
        <taxon>Gammaproteobacteria</taxon>
        <taxon>Chromatiales</taxon>
        <taxon>Ectothiorhodospiraceae</taxon>
        <taxon>Acidihalobacter</taxon>
    </lineage>
</organism>
<evidence type="ECO:0000313" key="1">
    <source>
        <dbReference type="EMBL" id="AOU97885.1"/>
    </source>
</evidence>